<evidence type="ECO:0000313" key="3">
    <source>
        <dbReference type="Proteomes" id="UP001320326"/>
    </source>
</evidence>
<evidence type="ECO:0000256" key="1">
    <source>
        <dbReference type="SAM" id="SignalP"/>
    </source>
</evidence>
<keyword evidence="3" id="KW-1185">Reference proteome</keyword>
<dbReference type="RefSeq" id="WP_237246366.1">
    <property type="nucleotide sequence ID" value="NZ_AP023423.1"/>
</dbReference>
<name>A0AAN2BZ37_9PROT</name>
<evidence type="ECO:0008006" key="4">
    <source>
        <dbReference type="Google" id="ProtNLM"/>
    </source>
</evidence>
<reference evidence="2 3" key="1">
    <citation type="journal article" date="2022" name="Int. J. Syst. Evol. Microbiol.">
        <title>&lt;i&gt;Sideroxyarcus emersonii&lt;/i&gt; gen. nov. sp. nov., a neutrophilic, microaerobic iron- and thiosulfate-oxidizing bacterium isolated from iron-rich wetland sediment.</title>
        <authorList>
            <person name="Kato S."/>
            <person name="Itoh T."/>
            <person name="Iino T."/>
            <person name="Ohkuma M."/>
        </authorList>
    </citation>
    <scope>NUCLEOTIDE SEQUENCE [LARGE SCALE GENOMIC DNA]</scope>
    <source>
        <strain evidence="2 3">MIZ01</strain>
    </source>
</reference>
<protein>
    <recommendedName>
        <fullName evidence="4">Outer membrane protein beta-barrel domain-containing protein</fullName>
    </recommendedName>
</protein>
<proteinExistence type="predicted"/>
<dbReference type="AlphaFoldDB" id="A0AAN2BZ37"/>
<accession>A0AAN2BZ37</accession>
<sequence>MKMNKTVVASAVLAGLVVASGAVHAADLGAYAGWGLAAGDGGTSQQLTVGTGIGSVGERDTITFATDARLLSADAKHNRVGNVGLSAFLSTDSSVTPYIRVSGGGTGAGVGMGAVAPIGAGFYLNSEVAGYNNSQVRGMLSFSVIRHF</sequence>
<organism evidence="2 3">
    <name type="scientific">Sideroxyarcus emersonii</name>
    <dbReference type="NCBI Taxonomy" id="2764705"/>
    <lineage>
        <taxon>Bacteria</taxon>
        <taxon>Pseudomonadati</taxon>
        <taxon>Pseudomonadota</taxon>
        <taxon>Betaproteobacteria</taxon>
        <taxon>Nitrosomonadales</taxon>
        <taxon>Gallionellaceae</taxon>
        <taxon>Sideroxyarcus</taxon>
    </lineage>
</organism>
<feature type="signal peptide" evidence="1">
    <location>
        <begin position="1"/>
        <end position="25"/>
    </location>
</feature>
<evidence type="ECO:0000313" key="2">
    <source>
        <dbReference type="EMBL" id="BCK87804.1"/>
    </source>
</evidence>
<keyword evidence="1" id="KW-0732">Signal</keyword>
<dbReference type="EMBL" id="AP023423">
    <property type="protein sequence ID" value="BCK87804.1"/>
    <property type="molecule type" value="Genomic_DNA"/>
</dbReference>
<gene>
    <name evidence="2" type="ORF">MIZ01_1600</name>
</gene>
<feature type="chain" id="PRO_5042939160" description="Outer membrane protein beta-barrel domain-containing protein" evidence="1">
    <location>
        <begin position="26"/>
        <end position="148"/>
    </location>
</feature>
<dbReference type="KEGG" id="seme:MIZ01_1600"/>
<dbReference type="Proteomes" id="UP001320326">
    <property type="component" value="Chromosome"/>
</dbReference>